<dbReference type="PANTHER" id="PTHR10907:SF47">
    <property type="entry name" value="REGUCALCIN"/>
    <property type="match status" value="1"/>
</dbReference>
<sequence length="303" mass="33354">MGLVKLEVVLKEKAIVGEGPSWDAENGLLNWVDILGQKVHSFHPASGRNDTLQFDQYVGTVVSRDCGGLVVALQDGIYAVDEHGQLMSRLAAPEAHLPRNRFNDGKCDPAGRLWAGTMSMDQSPRAGALYRLDPDLSIHRMLTEVTISNGLGWSPDGSVMYFIDTPTMKVVAYEYELLTGSLGKVVTEIVIPEPGAPDGMTVDEEGMLWIAHWGGSRVSRWNPYKGECLEEVQLPVQLCTSCVFGGPELNELYITTARGRQTELELKDQPHAGNLFRLQMNVKGQPSYKFKEINNHLGGNGNE</sequence>
<evidence type="ECO:0000256" key="2">
    <source>
        <dbReference type="PIRSR" id="PIRSR605511-1"/>
    </source>
</evidence>
<reference evidence="5" key="1">
    <citation type="submission" date="2022-02" db="EMBL/GenBank/DDBJ databases">
        <title>Paenibacillus sp. MBLB1832 Whole Genome Shotgun Sequencing.</title>
        <authorList>
            <person name="Hwang C.Y."/>
            <person name="Cho E.-S."/>
            <person name="Seo M.-J."/>
        </authorList>
    </citation>
    <scope>NUCLEOTIDE SEQUENCE</scope>
    <source>
        <strain evidence="5">MBLB1832</strain>
    </source>
</reference>
<comment type="similarity">
    <text evidence="1">Belongs to the SMP-30/CGR1 family.</text>
</comment>
<feature type="binding site" evidence="3">
    <location>
        <position position="121"/>
    </location>
    <ligand>
        <name>substrate</name>
    </ligand>
</feature>
<dbReference type="AlphaFoldDB" id="A0AA96LVX2"/>
<organism evidence="5 6">
    <name type="scientific">Paenibacillus roseopurpureus</name>
    <dbReference type="NCBI Taxonomy" id="2918901"/>
    <lineage>
        <taxon>Bacteria</taxon>
        <taxon>Bacillati</taxon>
        <taxon>Bacillota</taxon>
        <taxon>Bacilli</taxon>
        <taxon>Bacillales</taxon>
        <taxon>Paenibacillaceae</taxon>
        <taxon>Paenibacillus</taxon>
    </lineage>
</organism>
<dbReference type="GO" id="GO:0019853">
    <property type="term" value="P:L-ascorbic acid biosynthetic process"/>
    <property type="evidence" value="ECO:0007669"/>
    <property type="project" value="TreeGrafter"/>
</dbReference>
<evidence type="ECO:0000313" key="6">
    <source>
        <dbReference type="Proteomes" id="UP001304650"/>
    </source>
</evidence>
<dbReference type="InterPro" id="IPR011042">
    <property type="entry name" value="6-blade_b-propeller_TolB-like"/>
</dbReference>
<dbReference type="GO" id="GO:0004341">
    <property type="term" value="F:gluconolactonase activity"/>
    <property type="evidence" value="ECO:0007669"/>
    <property type="project" value="TreeGrafter"/>
</dbReference>
<dbReference type="Gene3D" id="2.120.10.30">
    <property type="entry name" value="TolB, C-terminal domain"/>
    <property type="match status" value="1"/>
</dbReference>
<dbReference type="Proteomes" id="UP001304650">
    <property type="component" value="Chromosome"/>
</dbReference>
<dbReference type="EMBL" id="CP130319">
    <property type="protein sequence ID" value="WNR47098.1"/>
    <property type="molecule type" value="Genomic_DNA"/>
</dbReference>
<feature type="binding site" evidence="3">
    <location>
        <position position="18"/>
    </location>
    <ligand>
        <name>a divalent metal cation</name>
        <dbReference type="ChEBI" id="CHEBI:60240"/>
    </ligand>
</feature>
<feature type="active site" description="Proton donor/acceptor" evidence="2">
    <location>
        <position position="198"/>
    </location>
</feature>
<evidence type="ECO:0000313" key="5">
    <source>
        <dbReference type="EMBL" id="WNR47098.1"/>
    </source>
</evidence>
<dbReference type="SUPFAM" id="SSF63829">
    <property type="entry name" value="Calcium-dependent phosphotriesterase"/>
    <property type="match status" value="1"/>
</dbReference>
<feature type="binding site" evidence="3">
    <location>
        <position position="103"/>
    </location>
    <ligand>
        <name>substrate</name>
    </ligand>
</feature>
<name>A0AA96LVX2_9BACL</name>
<keyword evidence="3" id="KW-0479">Metal-binding</keyword>
<dbReference type="GO" id="GO:0005509">
    <property type="term" value="F:calcium ion binding"/>
    <property type="evidence" value="ECO:0007669"/>
    <property type="project" value="TreeGrafter"/>
</dbReference>
<dbReference type="PRINTS" id="PR01790">
    <property type="entry name" value="SMP30FAMILY"/>
</dbReference>
<feature type="binding site" evidence="3">
    <location>
        <position position="101"/>
    </location>
    <ligand>
        <name>substrate</name>
    </ligand>
</feature>
<protein>
    <submittedName>
        <fullName evidence="5">SMP-30/gluconolactonase/LRE family protein</fullName>
        <ecNumber evidence="5">3.1.1.99</ecNumber>
    </submittedName>
</protein>
<dbReference type="Pfam" id="PF08450">
    <property type="entry name" value="SGL"/>
    <property type="match status" value="1"/>
</dbReference>
<keyword evidence="5" id="KW-0378">Hydrolase</keyword>
<comment type="cofactor">
    <cofactor evidence="3">
        <name>Zn(2+)</name>
        <dbReference type="ChEBI" id="CHEBI:29105"/>
    </cofactor>
    <text evidence="3">Binds 1 divalent metal cation per subunit.</text>
</comment>
<evidence type="ECO:0000256" key="3">
    <source>
        <dbReference type="PIRSR" id="PIRSR605511-2"/>
    </source>
</evidence>
<gene>
    <name evidence="5" type="ORF">MJB10_17830</name>
</gene>
<dbReference type="InterPro" id="IPR005511">
    <property type="entry name" value="SMP-30"/>
</dbReference>
<feature type="domain" description="SMP-30/Gluconolactonase/LRE-like region" evidence="4">
    <location>
        <begin position="16"/>
        <end position="258"/>
    </location>
</feature>
<proteinExistence type="inferred from homology"/>
<evidence type="ECO:0000256" key="1">
    <source>
        <dbReference type="ARBA" id="ARBA00008853"/>
    </source>
</evidence>
<dbReference type="KEGG" id="proo:MJB10_17830"/>
<evidence type="ECO:0000259" key="4">
    <source>
        <dbReference type="Pfam" id="PF08450"/>
    </source>
</evidence>
<keyword evidence="6" id="KW-1185">Reference proteome</keyword>
<feature type="binding site" evidence="3">
    <location>
        <position position="149"/>
    </location>
    <ligand>
        <name>a divalent metal cation</name>
        <dbReference type="ChEBI" id="CHEBI:60240"/>
    </ligand>
</feature>
<dbReference type="PANTHER" id="PTHR10907">
    <property type="entry name" value="REGUCALCIN"/>
    <property type="match status" value="1"/>
</dbReference>
<keyword evidence="3" id="KW-0862">Zinc</keyword>
<dbReference type="EC" id="3.1.1.99" evidence="5"/>
<feature type="binding site" evidence="3">
    <location>
        <position position="198"/>
    </location>
    <ligand>
        <name>a divalent metal cation</name>
        <dbReference type="ChEBI" id="CHEBI:60240"/>
    </ligand>
</feature>
<dbReference type="InterPro" id="IPR013658">
    <property type="entry name" value="SGL"/>
</dbReference>
<accession>A0AA96LVX2</accession>